<comment type="caution">
    <text evidence="2">The sequence shown here is derived from an EMBL/GenBank/DDBJ whole genome shotgun (WGS) entry which is preliminary data.</text>
</comment>
<feature type="transmembrane region" description="Helical" evidence="1">
    <location>
        <begin position="192"/>
        <end position="213"/>
    </location>
</feature>
<dbReference type="AlphaFoldDB" id="A0A8H2PL31"/>
<protein>
    <recommendedName>
        <fullName evidence="4">Membrane-anchored protein</fullName>
    </recommendedName>
</protein>
<reference evidence="2 3" key="1">
    <citation type="submission" date="2019-05" db="EMBL/GenBank/DDBJ databases">
        <title>Colwellia ponticola sp. nov., isolated from seawater.</title>
        <authorList>
            <person name="Yoon J.-H."/>
        </authorList>
    </citation>
    <scope>NUCLEOTIDE SEQUENCE [LARGE SCALE GENOMIC DNA]</scope>
    <source>
        <strain evidence="2 3">OISW-25</strain>
    </source>
</reference>
<sequence length="257" mass="28436">MQEKSTHQFNRVAGLTLLFWIVKILSTTVGETAADFIVVDMSLGLMGTTILMGLITITAMFWNFRQKKYFAPSYWFLIVMMSIEGTLITDILVDDFSVSLITLDIIFAIMMATGFYLWHKTEGTLSIHNINNDKREVFYWLIVLITFALGTGIGDTVSEHLSFGYLNSLMLFGGIFVVSGGLFYAKILDGVTAFWVAFIVTRPIGASLGDLFIQTPDSGGMGISAGTINIAFFTIIIAIVAYLSISRIDATKDEIHD</sequence>
<feature type="transmembrane region" description="Helical" evidence="1">
    <location>
        <begin position="99"/>
        <end position="118"/>
    </location>
</feature>
<evidence type="ECO:0000313" key="2">
    <source>
        <dbReference type="EMBL" id="TMM47070.1"/>
    </source>
</evidence>
<feature type="transmembrane region" description="Helical" evidence="1">
    <location>
        <begin position="36"/>
        <end position="62"/>
    </location>
</feature>
<name>A0A8H2PL31_9GAMM</name>
<dbReference type="OrthoDB" id="9794709at2"/>
<feature type="transmembrane region" description="Helical" evidence="1">
    <location>
        <begin position="219"/>
        <end position="243"/>
    </location>
</feature>
<keyword evidence="3" id="KW-1185">Reference proteome</keyword>
<dbReference type="RefSeq" id="WP_138620911.1">
    <property type="nucleotide sequence ID" value="NZ_SZVP01000002.1"/>
</dbReference>
<dbReference type="InterPro" id="IPR007136">
    <property type="entry name" value="DUF347"/>
</dbReference>
<keyword evidence="1" id="KW-1133">Transmembrane helix</keyword>
<dbReference type="EMBL" id="SZVP01000002">
    <property type="protein sequence ID" value="TMM47070.1"/>
    <property type="molecule type" value="Genomic_DNA"/>
</dbReference>
<evidence type="ECO:0000313" key="3">
    <source>
        <dbReference type="Proteomes" id="UP000307702"/>
    </source>
</evidence>
<accession>A0A8H2PL31</accession>
<gene>
    <name evidence="2" type="ORF">FCS21_04760</name>
</gene>
<keyword evidence="1" id="KW-0812">Transmembrane</keyword>
<feature type="transmembrane region" description="Helical" evidence="1">
    <location>
        <begin position="163"/>
        <end position="185"/>
    </location>
</feature>
<feature type="transmembrane region" description="Helical" evidence="1">
    <location>
        <begin position="74"/>
        <end position="93"/>
    </location>
</feature>
<feature type="transmembrane region" description="Helical" evidence="1">
    <location>
        <begin position="138"/>
        <end position="157"/>
    </location>
</feature>
<proteinExistence type="predicted"/>
<feature type="transmembrane region" description="Helical" evidence="1">
    <location>
        <begin position="12"/>
        <end position="30"/>
    </location>
</feature>
<evidence type="ECO:0008006" key="4">
    <source>
        <dbReference type="Google" id="ProtNLM"/>
    </source>
</evidence>
<evidence type="ECO:0000256" key="1">
    <source>
        <dbReference type="SAM" id="Phobius"/>
    </source>
</evidence>
<dbReference type="Pfam" id="PF03988">
    <property type="entry name" value="DUF347"/>
    <property type="match status" value="4"/>
</dbReference>
<organism evidence="2 3">
    <name type="scientific">Colwellia ponticola</name>
    <dbReference type="NCBI Taxonomy" id="2304625"/>
    <lineage>
        <taxon>Bacteria</taxon>
        <taxon>Pseudomonadati</taxon>
        <taxon>Pseudomonadota</taxon>
        <taxon>Gammaproteobacteria</taxon>
        <taxon>Alteromonadales</taxon>
        <taxon>Colwelliaceae</taxon>
        <taxon>Colwellia</taxon>
    </lineage>
</organism>
<dbReference type="Proteomes" id="UP000307702">
    <property type="component" value="Unassembled WGS sequence"/>
</dbReference>
<keyword evidence="1" id="KW-0472">Membrane</keyword>